<name>A0ABR4HFZ9_9EURO</name>
<gene>
    <name evidence="1" type="ORF">BJX63DRAFT_431327</name>
</gene>
<dbReference type="Proteomes" id="UP001610334">
    <property type="component" value="Unassembled WGS sequence"/>
</dbReference>
<sequence length="373" mass="41935">MGVRQSMEVAKAVMAFCQQLGTCERIDGIIDDEKFRTQLSDLLAEAPSSFKQFICDAQKPPENEAENGAPVTHRALNSLRISSGPQFDPSLGPELLRWYNDPETIFVGSNAPEDDTSISSPSSSHSSFLASIYLLTNKKRTIDNVRWRLCLIALAKVVDRLEGVYLTDSLVEQVADIVDPKRVKIKNGKAEIRGWLHPLLSAASRYRLLSEELGTGELCCLPPDIGESLWTHYLPKSGEVHDTCVKWLLDRDIEKLSSTIINSSDREVVTVSLAAKNVVEFWRRKLDIFGQRYIQPGRFDFTQAQGKMILLLSLTEPKLAFLPATILLSKQESENARSRIINIINVIFGFYLPSFHRQPFLYQPSQKGSHITL</sequence>
<evidence type="ECO:0000313" key="1">
    <source>
        <dbReference type="EMBL" id="KAL2814415.1"/>
    </source>
</evidence>
<keyword evidence="2" id="KW-1185">Reference proteome</keyword>
<dbReference type="EMBL" id="JBFXLT010000033">
    <property type="protein sequence ID" value="KAL2814415.1"/>
    <property type="molecule type" value="Genomic_DNA"/>
</dbReference>
<evidence type="ECO:0000313" key="2">
    <source>
        <dbReference type="Proteomes" id="UP001610334"/>
    </source>
</evidence>
<organism evidence="1 2">
    <name type="scientific">Aspergillus granulosus</name>
    <dbReference type="NCBI Taxonomy" id="176169"/>
    <lineage>
        <taxon>Eukaryota</taxon>
        <taxon>Fungi</taxon>
        <taxon>Dikarya</taxon>
        <taxon>Ascomycota</taxon>
        <taxon>Pezizomycotina</taxon>
        <taxon>Eurotiomycetes</taxon>
        <taxon>Eurotiomycetidae</taxon>
        <taxon>Eurotiales</taxon>
        <taxon>Aspergillaceae</taxon>
        <taxon>Aspergillus</taxon>
        <taxon>Aspergillus subgen. Nidulantes</taxon>
    </lineage>
</organism>
<reference evidence="1 2" key="1">
    <citation type="submission" date="2024-07" db="EMBL/GenBank/DDBJ databases">
        <title>Section-level genome sequencing and comparative genomics of Aspergillus sections Usti and Cavernicolus.</title>
        <authorList>
            <consortium name="Lawrence Berkeley National Laboratory"/>
            <person name="Nybo J.L."/>
            <person name="Vesth T.C."/>
            <person name="Theobald S."/>
            <person name="Frisvad J.C."/>
            <person name="Larsen T.O."/>
            <person name="Kjaerboelling I."/>
            <person name="Rothschild-Mancinelli K."/>
            <person name="Lyhne E.K."/>
            <person name="Kogle M.E."/>
            <person name="Barry K."/>
            <person name="Clum A."/>
            <person name="Na H."/>
            <person name="Ledsgaard L."/>
            <person name="Lin J."/>
            <person name="Lipzen A."/>
            <person name="Kuo A."/>
            <person name="Riley R."/>
            <person name="Mondo S."/>
            <person name="Labutti K."/>
            <person name="Haridas S."/>
            <person name="Pangalinan J."/>
            <person name="Salamov A.A."/>
            <person name="Simmons B.A."/>
            <person name="Magnuson J.K."/>
            <person name="Chen J."/>
            <person name="Drula E."/>
            <person name="Henrissat B."/>
            <person name="Wiebenga A."/>
            <person name="Lubbers R.J."/>
            <person name="Gomes A.C."/>
            <person name="Makela M.R."/>
            <person name="Stajich J."/>
            <person name="Grigoriev I.V."/>
            <person name="Mortensen U.H."/>
            <person name="De Vries R.P."/>
            <person name="Baker S.E."/>
            <person name="Andersen M.R."/>
        </authorList>
    </citation>
    <scope>NUCLEOTIDE SEQUENCE [LARGE SCALE GENOMIC DNA]</scope>
    <source>
        <strain evidence="1 2">CBS 588.65</strain>
    </source>
</reference>
<proteinExistence type="predicted"/>
<accession>A0ABR4HFZ9</accession>
<protein>
    <submittedName>
        <fullName evidence="1">Uncharacterized protein</fullName>
    </submittedName>
</protein>
<comment type="caution">
    <text evidence="1">The sequence shown here is derived from an EMBL/GenBank/DDBJ whole genome shotgun (WGS) entry which is preliminary data.</text>
</comment>